<dbReference type="RefSeq" id="WP_215915278.1">
    <property type="nucleotide sequence ID" value="NZ_JAHKNI010000001.1"/>
</dbReference>
<comment type="caution">
    <text evidence="2">The sequence shown here is derived from an EMBL/GenBank/DDBJ whole genome shotgun (WGS) entry which is preliminary data.</text>
</comment>
<organism evidence="2 3">
    <name type="scientific">Nocardia albiluteola</name>
    <dbReference type="NCBI Taxonomy" id="2842303"/>
    <lineage>
        <taxon>Bacteria</taxon>
        <taxon>Bacillati</taxon>
        <taxon>Actinomycetota</taxon>
        <taxon>Actinomycetes</taxon>
        <taxon>Mycobacteriales</taxon>
        <taxon>Nocardiaceae</taxon>
        <taxon>Nocardia</taxon>
    </lineage>
</organism>
<keyword evidence="3" id="KW-1185">Reference proteome</keyword>
<accession>A0ABS6AQZ0</accession>
<reference evidence="2 3" key="1">
    <citation type="submission" date="2021-06" db="EMBL/GenBank/DDBJ databases">
        <title>Actinomycetes sequencing.</title>
        <authorList>
            <person name="Shan Q."/>
        </authorList>
    </citation>
    <scope>NUCLEOTIDE SEQUENCE [LARGE SCALE GENOMIC DNA]</scope>
    <source>
        <strain evidence="2 3">NEAU-G5</strain>
    </source>
</reference>
<feature type="transmembrane region" description="Helical" evidence="1">
    <location>
        <begin position="144"/>
        <end position="164"/>
    </location>
</feature>
<protein>
    <submittedName>
        <fullName evidence="2">Uncharacterized protein</fullName>
    </submittedName>
</protein>
<gene>
    <name evidence="2" type="ORF">KO481_02580</name>
</gene>
<dbReference type="Proteomes" id="UP000733379">
    <property type="component" value="Unassembled WGS sequence"/>
</dbReference>
<evidence type="ECO:0000313" key="2">
    <source>
        <dbReference type="EMBL" id="MBU3060408.1"/>
    </source>
</evidence>
<keyword evidence="1" id="KW-1133">Transmembrane helix</keyword>
<keyword evidence="1" id="KW-0472">Membrane</keyword>
<feature type="transmembrane region" description="Helical" evidence="1">
    <location>
        <begin position="103"/>
        <end position="124"/>
    </location>
</feature>
<proteinExistence type="predicted"/>
<evidence type="ECO:0000313" key="3">
    <source>
        <dbReference type="Proteomes" id="UP000733379"/>
    </source>
</evidence>
<feature type="transmembrane region" description="Helical" evidence="1">
    <location>
        <begin position="32"/>
        <end position="52"/>
    </location>
</feature>
<feature type="transmembrane region" description="Helical" evidence="1">
    <location>
        <begin position="64"/>
        <end position="82"/>
    </location>
</feature>
<keyword evidence="1" id="KW-0812">Transmembrane</keyword>
<name>A0ABS6AQZ0_9NOCA</name>
<evidence type="ECO:0000256" key="1">
    <source>
        <dbReference type="SAM" id="Phobius"/>
    </source>
</evidence>
<dbReference type="EMBL" id="JAHKNI010000001">
    <property type="protein sequence ID" value="MBU3060408.1"/>
    <property type="molecule type" value="Genomic_DNA"/>
</dbReference>
<sequence length="173" mass="18262">MNEHKDNDMTEQQRAREALAMMREHQERTERAAGMPIWIYPAMFVLSAGASAANDFVDLTGAKVIAAAIALVLVVVLGVRMFTGAAPLSLARGVAARQSPPNMRVRATILLILVAGVFVIARYGTGLGQSLADALGVPGYPHTVTGVTFAAVATLLFASGQRFVTASGQRPGR</sequence>